<evidence type="ECO:0000259" key="1">
    <source>
        <dbReference type="Pfam" id="PF02910"/>
    </source>
</evidence>
<feature type="domain" description="Fumarate reductase/succinate dehydrogenase flavoprotein-like C-terminal" evidence="1">
    <location>
        <begin position="1"/>
        <end position="40"/>
    </location>
</feature>
<dbReference type="GO" id="GO:0016491">
    <property type="term" value="F:oxidoreductase activity"/>
    <property type="evidence" value="ECO:0007669"/>
    <property type="project" value="InterPro"/>
</dbReference>
<dbReference type="EMBL" id="AUZX01000321">
    <property type="protein sequence ID" value="EQD80876.1"/>
    <property type="molecule type" value="Genomic_DNA"/>
</dbReference>
<feature type="non-terminal residue" evidence="2">
    <location>
        <position position="1"/>
    </location>
</feature>
<sequence length="40" mass="4881">DDRQWLKHSLWYLEGSRMAYKPVNLQPLTVESFEPKVRVY</sequence>
<reference evidence="2" key="2">
    <citation type="journal article" date="2014" name="ISME J.">
        <title>Microbial stratification in low pH oxic and suboxic macroscopic growths along an acid mine drainage.</title>
        <authorList>
            <person name="Mendez-Garcia C."/>
            <person name="Mesa V."/>
            <person name="Sprenger R.R."/>
            <person name="Richter M."/>
            <person name="Diez M.S."/>
            <person name="Solano J."/>
            <person name="Bargiela R."/>
            <person name="Golyshina O.V."/>
            <person name="Manteca A."/>
            <person name="Ramos J.L."/>
            <person name="Gallego J.R."/>
            <person name="Llorente I."/>
            <person name="Martins Dos Santos V.A."/>
            <person name="Jensen O.N."/>
            <person name="Pelaez A.I."/>
            <person name="Sanchez J."/>
            <person name="Ferrer M."/>
        </authorList>
    </citation>
    <scope>NUCLEOTIDE SEQUENCE</scope>
</reference>
<dbReference type="InterPro" id="IPR037099">
    <property type="entry name" value="Fum_R/Succ_DH_flav-like_C_sf"/>
</dbReference>
<dbReference type="InterPro" id="IPR015939">
    <property type="entry name" value="Fum_Rdtase/Succ_DH_flav-like_C"/>
</dbReference>
<evidence type="ECO:0000313" key="2">
    <source>
        <dbReference type="EMBL" id="EQD80876.1"/>
    </source>
</evidence>
<organism evidence="2">
    <name type="scientific">mine drainage metagenome</name>
    <dbReference type="NCBI Taxonomy" id="410659"/>
    <lineage>
        <taxon>unclassified sequences</taxon>
        <taxon>metagenomes</taxon>
        <taxon>ecological metagenomes</taxon>
    </lineage>
</organism>
<dbReference type="SUPFAM" id="SSF46977">
    <property type="entry name" value="Succinate dehydrogenase/fumarate reductase flavoprotein C-terminal domain"/>
    <property type="match status" value="1"/>
</dbReference>
<reference evidence="2" key="1">
    <citation type="submission" date="2013-08" db="EMBL/GenBank/DDBJ databases">
        <authorList>
            <person name="Mendez C."/>
            <person name="Richter M."/>
            <person name="Ferrer M."/>
            <person name="Sanchez J."/>
        </authorList>
    </citation>
    <scope>NUCLEOTIDE SEQUENCE</scope>
</reference>
<proteinExistence type="predicted"/>
<name>T1C5Y4_9ZZZZ</name>
<protein>
    <submittedName>
        <fullName evidence="2">Fumarate reductase/succinate dehydrogenase flavoprotein domain protein</fullName>
    </submittedName>
</protein>
<dbReference type="Gene3D" id="4.10.80.40">
    <property type="entry name" value="succinate dehydrogenase protein domain"/>
    <property type="match status" value="1"/>
</dbReference>
<dbReference type="Pfam" id="PF02910">
    <property type="entry name" value="Succ_DH_flav_C"/>
    <property type="match status" value="1"/>
</dbReference>
<gene>
    <name evidence="2" type="ORF">B1A_00426</name>
</gene>
<accession>T1C5Y4</accession>
<comment type="caution">
    <text evidence="2">The sequence shown here is derived from an EMBL/GenBank/DDBJ whole genome shotgun (WGS) entry which is preliminary data.</text>
</comment>
<dbReference type="AlphaFoldDB" id="T1C5Y4"/>